<proteinExistence type="inferred from homology"/>
<evidence type="ECO:0000256" key="7">
    <source>
        <dbReference type="ARBA" id="ARBA00022833"/>
    </source>
</evidence>
<dbReference type="Gene3D" id="3.30.70.360">
    <property type="match status" value="1"/>
</dbReference>
<comment type="similarity">
    <text evidence="2">Belongs to the peptidase M20A family.</text>
</comment>
<dbReference type="NCBIfam" id="TIGR01880">
    <property type="entry name" value="Ac-peptdase-euk"/>
    <property type="match status" value="1"/>
</dbReference>
<evidence type="ECO:0000256" key="6">
    <source>
        <dbReference type="ARBA" id="ARBA00022801"/>
    </source>
</evidence>
<dbReference type="Pfam" id="PF07687">
    <property type="entry name" value="M20_dimer"/>
    <property type="match status" value="1"/>
</dbReference>
<accession>A0A8B8IC20</accession>
<feature type="binding site" evidence="10">
    <location>
        <position position="108"/>
    </location>
    <ligand>
        <name>Zn(2+)</name>
        <dbReference type="ChEBI" id="CHEBI:29105"/>
        <label>1</label>
    </ligand>
</feature>
<dbReference type="SUPFAM" id="SSF53187">
    <property type="entry name" value="Zn-dependent exopeptidases"/>
    <property type="match status" value="1"/>
</dbReference>
<dbReference type="Proteomes" id="UP001652626">
    <property type="component" value="Chromosome 10"/>
</dbReference>
<dbReference type="PANTHER" id="PTHR45892:SF1">
    <property type="entry name" value="AMINOACYLASE-1"/>
    <property type="match status" value="1"/>
</dbReference>
<evidence type="ECO:0000256" key="8">
    <source>
        <dbReference type="ARBA" id="ARBA00029656"/>
    </source>
</evidence>
<dbReference type="GO" id="GO:0006520">
    <property type="term" value="P:amino acid metabolic process"/>
    <property type="evidence" value="ECO:0007669"/>
    <property type="project" value="InterPro"/>
</dbReference>
<reference evidence="14" key="1">
    <citation type="submission" date="2025-08" db="UniProtKB">
        <authorList>
            <consortium name="RefSeq"/>
        </authorList>
    </citation>
    <scope>IDENTIFICATION</scope>
    <source>
        <tissue evidence="14">Whole body</tissue>
    </source>
</reference>
<evidence type="ECO:0000256" key="3">
    <source>
        <dbReference type="ARBA" id="ARBA00011913"/>
    </source>
</evidence>
<dbReference type="GO" id="GO:0004046">
    <property type="term" value="F:aminoacylase activity"/>
    <property type="evidence" value="ECO:0007669"/>
    <property type="project" value="UniProtKB-EC"/>
</dbReference>
<dbReference type="AlphaFoldDB" id="A0A8B8IC20"/>
<evidence type="ECO:0000256" key="5">
    <source>
        <dbReference type="ARBA" id="ARBA00022723"/>
    </source>
</evidence>
<evidence type="ECO:0000256" key="10">
    <source>
        <dbReference type="PIRSR" id="PIRSR610159-2"/>
    </source>
</evidence>
<evidence type="ECO:0000256" key="4">
    <source>
        <dbReference type="ARBA" id="ARBA00022490"/>
    </source>
</evidence>
<dbReference type="InterPro" id="IPR001261">
    <property type="entry name" value="ArgE/DapE_CS"/>
</dbReference>
<evidence type="ECO:0000256" key="1">
    <source>
        <dbReference type="ARBA" id="ARBA00004496"/>
    </source>
</evidence>
<feature type="active site" evidence="9">
    <location>
        <position position="110"/>
    </location>
</feature>
<dbReference type="InterPro" id="IPR036264">
    <property type="entry name" value="Bact_exopeptidase_dim_dom"/>
</dbReference>
<feature type="active site" description="Proton acceptor" evidence="9">
    <location>
        <position position="175"/>
    </location>
</feature>
<dbReference type="OrthoDB" id="3064516at2759"/>
<keyword evidence="7 10" id="KW-0862">Zinc</keyword>
<dbReference type="RefSeq" id="XP_026494623.2">
    <property type="nucleotide sequence ID" value="XM_026638838.2"/>
</dbReference>
<feature type="binding site" evidence="10">
    <location>
        <position position="141"/>
    </location>
    <ligand>
        <name>Zn(2+)</name>
        <dbReference type="ChEBI" id="CHEBI:29105"/>
        <label>1</label>
    </ligand>
</feature>
<dbReference type="PANTHER" id="PTHR45892">
    <property type="entry name" value="AMINOACYLASE-1"/>
    <property type="match status" value="1"/>
</dbReference>
<gene>
    <name evidence="14" type="primary">LOC113399623</name>
</gene>
<comment type="cofactor">
    <cofactor evidence="10">
        <name>Zn(2+)</name>
        <dbReference type="ChEBI" id="CHEBI:29105"/>
    </cofactor>
    <text evidence="10">Binds 2 Zn(2+) ions per subunit.</text>
</comment>
<feature type="signal peptide" evidence="11">
    <location>
        <begin position="1"/>
        <end position="23"/>
    </location>
</feature>
<keyword evidence="13" id="KW-1185">Reference proteome</keyword>
<keyword evidence="4" id="KW-0963">Cytoplasm</keyword>
<dbReference type="InterPro" id="IPR011650">
    <property type="entry name" value="Peptidase_M20_dimer"/>
</dbReference>
<keyword evidence="5 10" id="KW-0479">Metal-binding</keyword>
<comment type="subcellular location">
    <subcellularLocation>
        <location evidence="1">Cytoplasm</location>
    </subcellularLocation>
</comment>
<dbReference type="PROSITE" id="PS00758">
    <property type="entry name" value="ARGE_DAPE_CPG2_1"/>
    <property type="match status" value="1"/>
</dbReference>
<dbReference type="OMA" id="TYQDKRP"/>
<evidence type="ECO:0000256" key="2">
    <source>
        <dbReference type="ARBA" id="ARBA00006247"/>
    </source>
</evidence>
<keyword evidence="11" id="KW-0732">Signal</keyword>
<evidence type="ECO:0000313" key="13">
    <source>
        <dbReference type="Proteomes" id="UP001652626"/>
    </source>
</evidence>
<name>A0A8B8IC20_VANTA</name>
<feature type="binding site" evidence="10">
    <location>
        <position position="141"/>
    </location>
    <ligand>
        <name>Zn(2+)</name>
        <dbReference type="ChEBI" id="CHEBI:29105"/>
        <label>2</label>
    </ligand>
</feature>
<feature type="domain" description="Peptidase M20 dimerisation" evidence="12">
    <location>
        <begin position="224"/>
        <end position="326"/>
    </location>
</feature>
<dbReference type="PIRSF" id="PIRSF036696">
    <property type="entry name" value="ACY-1"/>
    <property type="match status" value="1"/>
</dbReference>
<dbReference type="Gene3D" id="3.40.630.10">
    <property type="entry name" value="Zn peptidases"/>
    <property type="match status" value="1"/>
</dbReference>
<sequence length="430" mass="48332">MSLPNKMIYVTFFVLLITNIILCESSSSEYQTNQKQYEQNPAIKRLQEYIQIDTSIEENAELAVEFWKRQAEELGLPYAVYRPLGLPIFVMTLTGRQPELPSIMLNSHADVVPAGADLWIYPPFSGHVDENGNLHGRGSQDTKDVGIQYIEAVRKLIQNNVTLERTVHITVMPDEETGGFRGIVPFVETEEFKSLNIGFALDEGFTSQDNTMYVTYQDKRPWQIKFIIRGNGGHGSIVASGNVIEGLQRFLNIAMEYRNEQMQIQNSTHVFDFGAYTSVNINMIEGGVAPNVVPTNVTVIMDMRLSVDAEVNDVQDMLNSWMAELGDESSIEYIRRVENSPATAVDETNPYWMAMRDTIKELGLTVVPIVCPATSDMVVVRTKAIPALGFTTKTNMIPKLHDIDEYIALDQFLKGIDIYEALLKKLGNLA</sequence>
<evidence type="ECO:0000256" key="11">
    <source>
        <dbReference type="SAM" id="SignalP"/>
    </source>
</evidence>
<dbReference type="EC" id="3.5.1.14" evidence="3"/>
<evidence type="ECO:0000256" key="9">
    <source>
        <dbReference type="PIRSR" id="PIRSR610159-1"/>
    </source>
</evidence>
<dbReference type="Pfam" id="PF01546">
    <property type="entry name" value="Peptidase_M20"/>
    <property type="match status" value="1"/>
</dbReference>
<dbReference type="Gene3D" id="1.10.150.900">
    <property type="match status" value="1"/>
</dbReference>
<dbReference type="InterPro" id="IPR002933">
    <property type="entry name" value="Peptidase_M20"/>
</dbReference>
<dbReference type="GO" id="GO:0005737">
    <property type="term" value="C:cytoplasm"/>
    <property type="evidence" value="ECO:0007669"/>
    <property type="project" value="UniProtKB-SubCell"/>
</dbReference>
<dbReference type="GeneID" id="113399623"/>
<dbReference type="InterPro" id="IPR052083">
    <property type="entry name" value="Aminoacylase-1_M20A"/>
</dbReference>
<feature type="binding site" evidence="10">
    <location>
        <position position="203"/>
    </location>
    <ligand>
        <name>Zn(2+)</name>
        <dbReference type="ChEBI" id="CHEBI:29105"/>
        <label>1</label>
    </ligand>
</feature>
<evidence type="ECO:0000313" key="14">
    <source>
        <dbReference type="RefSeq" id="XP_026494623.2"/>
    </source>
</evidence>
<feature type="chain" id="PRO_5047315789" description="N-acyl-aliphatic-L-amino acid amidohydrolase" evidence="11">
    <location>
        <begin position="24"/>
        <end position="430"/>
    </location>
</feature>
<feature type="binding site" evidence="10">
    <location>
        <position position="401"/>
    </location>
    <ligand>
        <name>Zn(2+)</name>
        <dbReference type="ChEBI" id="CHEBI:29105"/>
        <label>2</label>
    </ligand>
</feature>
<organism evidence="13 14">
    <name type="scientific">Vanessa tameamea</name>
    <name type="common">Kamehameha butterfly</name>
    <dbReference type="NCBI Taxonomy" id="334116"/>
    <lineage>
        <taxon>Eukaryota</taxon>
        <taxon>Metazoa</taxon>
        <taxon>Ecdysozoa</taxon>
        <taxon>Arthropoda</taxon>
        <taxon>Hexapoda</taxon>
        <taxon>Insecta</taxon>
        <taxon>Pterygota</taxon>
        <taxon>Neoptera</taxon>
        <taxon>Endopterygota</taxon>
        <taxon>Lepidoptera</taxon>
        <taxon>Glossata</taxon>
        <taxon>Ditrysia</taxon>
        <taxon>Papilionoidea</taxon>
        <taxon>Nymphalidae</taxon>
        <taxon>Nymphalinae</taxon>
        <taxon>Vanessa</taxon>
    </lineage>
</organism>
<evidence type="ECO:0000259" key="12">
    <source>
        <dbReference type="Pfam" id="PF07687"/>
    </source>
</evidence>
<dbReference type="SUPFAM" id="SSF55031">
    <property type="entry name" value="Bacterial exopeptidase dimerisation domain"/>
    <property type="match status" value="1"/>
</dbReference>
<keyword evidence="6" id="KW-0378">Hydrolase</keyword>
<dbReference type="GO" id="GO:0008270">
    <property type="term" value="F:zinc ion binding"/>
    <property type="evidence" value="ECO:0007669"/>
    <property type="project" value="UniProtKB-KW"/>
</dbReference>
<protein>
    <recommendedName>
        <fullName evidence="3">N-acyl-aliphatic-L-amino acid amidohydrolase</fullName>
        <ecNumber evidence="3">3.5.1.14</ecNumber>
    </recommendedName>
    <alternativeName>
        <fullName evidence="8">N-acyl-L-amino-acid amidohydrolase</fullName>
    </alternativeName>
</protein>
<dbReference type="InterPro" id="IPR010159">
    <property type="entry name" value="N-acyl_aa_amidohydrolase"/>
</dbReference>
<feature type="binding site" evidence="10">
    <location>
        <position position="176"/>
    </location>
    <ligand>
        <name>Zn(2+)</name>
        <dbReference type="ChEBI" id="CHEBI:29105"/>
        <label>2</label>
    </ligand>
</feature>